<dbReference type="SUPFAM" id="SSF46689">
    <property type="entry name" value="Homeodomain-like"/>
    <property type="match status" value="1"/>
</dbReference>
<reference evidence="1" key="1">
    <citation type="submission" date="2018-05" db="EMBL/GenBank/DDBJ databases">
        <authorList>
            <person name="Lanie J.A."/>
            <person name="Ng W.-L."/>
            <person name="Kazmierczak K.M."/>
            <person name="Andrzejewski T.M."/>
            <person name="Davidsen T.M."/>
            <person name="Wayne K.J."/>
            <person name="Tettelin H."/>
            <person name="Glass J.I."/>
            <person name="Rusch D."/>
            <person name="Podicherti R."/>
            <person name="Tsui H.-C.T."/>
            <person name="Winkler M.E."/>
        </authorList>
    </citation>
    <scope>NUCLEOTIDE SEQUENCE</scope>
</reference>
<organism evidence="1">
    <name type="scientific">marine metagenome</name>
    <dbReference type="NCBI Taxonomy" id="408172"/>
    <lineage>
        <taxon>unclassified sequences</taxon>
        <taxon>metagenomes</taxon>
        <taxon>ecological metagenomes</taxon>
    </lineage>
</organism>
<proteinExistence type="predicted"/>
<evidence type="ECO:0008006" key="2">
    <source>
        <dbReference type="Google" id="ProtNLM"/>
    </source>
</evidence>
<name>A0A382LVT8_9ZZZZ</name>
<evidence type="ECO:0000313" key="1">
    <source>
        <dbReference type="EMBL" id="SVC39031.1"/>
    </source>
</evidence>
<dbReference type="InterPro" id="IPR009057">
    <property type="entry name" value="Homeodomain-like_sf"/>
</dbReference>
<accession>A0A382LVT8</accession>
<feature type="non-terminal residue" evidence="1">
    <location>
        <position position="1"/>
    </location>
</feature>
<sequence length="45" mass="4861">GRKSVLTPSIKRKILDAKRDGASIRKIAGEVGVNRGAVQRFLQVA</sequence>
<dbReference type="EMBL" id="UINC01088629">
    <property type="protein sequence ID" value="SVC39031.1"/>
    <property type="molecule type" value="Genomic_DNA"/>
</dbReference>
<dbReference type="AlphaFoldDB" id="A0A382LVT8"/>
<protein>
    <recommendedName>
        <fullName evidence="2">Resolvase HTH domain-containing protein</fullName>
    </recommendedName>
</protein>
<gene>
    <name evidence="1" type="ORF">METZ01_LOCUS291885</name>
</gene>